<dbReference type="Gene3D" id="3.50.50.60">
    <property type="entry name" value="FAD/NAD(P)-binding domain"/>
    <property type="match status" value="1"/>
</dbReference>
<accession>A0A0D2N0V7</accession>
<evidence type="ECO:0000313" key="8">
    <source>
        <dbReference type="Proteomes" id="UP000054270"/>
    </source>
</evidence>
<dbReference type="EMBL" id="KN817880">
    <property type="protein sequence ID" value="KJA12834.1"/>
    <property type="molecule type" value="Genomic_DNA"/>
</dbReference>
<sequence>MVHQFPLPAAELPKAAHALQFAVVGGGIAGLAAAWALKLAGHEIVAVMEKSNGAFKSRGCIQSTPGMTRTLLRWGFAPELRQYAHKCGMLIFRNGLSNQLIGRLRIDQDFRGDILTELLFIQHQDLCNLLRARLHAVGVPLLYNTSVSNITTSAEGATLALSTGHMLEADIVIAADGWYSSLRQHVAPDMPTVLEVVAEEQGSASAMVENVLHLTFTVPTDTLAQDNELRFLTDQTLWPVWMGQGYAVHMNITTDGNLLTATMTYDYDGEPHVEDAEYMDRPITDFQLDMDKFCPPLRRLLSVVDTISARVVTNRPVAEDLVCRDSRIVLVGDAAHPLLPARPSLAIEDAETLRAIFLRMTKPTQRPLFLNVYEELRQPYCEGVIAYDRTLHNFVRTEPGASMDERDALLRASMAHGGWDNIDEAPFPAQWEAELRMYTFDAMEHVESHWTHWGRYMLGEAMDKVKKGKRGAPSQQSFSGIIKSYVKAGMISSPLLLFI</sequence>
<evidence type="ECO:0000256" key="5">
    <source>
        <dbReference type="ARBA" id="ARBA00023033"/>
    </source>
</evidence>
<dbReference type="GO" id="GO:0071949">
    <property type="term" value="F:FAD binding"/>
    <property type="evidence" value="ECO:0007669"/>
    <property type="project" value="InterPro"/>
</dbReference>
<dbReference type="Proteomes" id="UP000054270">
    <property type="component" value="Unassembled WGS sequence"/>
</dbReference>
<dbReference type="OrthoDB" id="1878542at2759"/>
<keyword evidence="3" id="KW-0274">FAD</keyword>
<proteinExistence type="inferred from homology"/>
<keyword evidence="4" id="KW-0560">Oxidoreductase</keyword>
<dbReference type="AlphaFoldDB" id="A0A0D2N0V7"/>
<gene>
    <name evidence="7" type="ORF">HYPSUDRAFT_60210</name>
</gene>
<dbReference type="PRINTS" id="PR00420">
    <property type="entry name" value="RNGMNOXGNASE"/>
</dbReference>
<protein>
    <recommendedName>
        <fullName evidence="6">FAD-binding domain-containing protein</fullName>
    </recommendedName>
</protein>
<organism evidence="7 8">
    <name type="scientific">Hypholoma sublateritium (strain FD-334 SS-4)</name>
    <dbReference type="NCBI Taxonomy" id="945553"/>
    <lineage>
        <taxon>Eukaryota</taxon>
        <taxon>Fungi</taxon>
        <taxon>Dikarya</taxon>
        <taxon>Basidiomycota</taxon>
        <taxon>Agaricomycotina</taxon>
        <taxon>Agaricomycetes</taxon>
        <taxon>Agaricomycetidae</taxon>
        <taxon>Agaricales</taxon>
        <taxon>Agaricineae</taxon>
        <taxon>Strophariaceae</taxon>
        <taxon>Hypholoma</taxon>
    </lineage>
</organism>
<dbReference type="PANTHER" id="PTHR13789:SF309">
    <property type="entry name" value="PUTATIVE (AFU_ORTHOLOGUE AFUA_6G14510)-RELATED"/>
    <property type="match status" value="1"/>
</dbReference>
<dbReference type="Pfam" id="PF01494">
    <property type="entry name" value="FAD_binding_3"/>
    <property type="match status" value="1"/>
</dbReference>
<evidence type="ECO:0000256" key="3">
    <source>
        <dbReference type="ARBA" id="ARBA00022827"/>
    </source>
</evidence>
<keyword evidence="2" id="KW-0285">Flavoprotein</keyword>
<dbReference type="PANTHER" id="PTHR13789">
    <property type="entry name" value="MONOOXYGENASE"/>
    <property type="match status" value="1"/>
</dbReference>
<comment type="similarity">
    <text evidence="1">Belongs to the paxM FAD-dependent monooxygenase family.</text>
</comment>
<evidence type="ECO:0000256" key="1">
    <source>
        <dbReference type="ARBA" id="ARBA00007992"/>
    </source>
</evidence>
<reference evidence="8" key="1">
    <citation type="submission" date="2014-04" db="EMBL/GenBank/DDBJ databases">
        <title>Evolutionary Origins and Diversification of the Mycorrhizal Mutualists.</title>
        <authorList>
            <consortium name="DOE Joint Genome Institute"/>
            <consortium name="Mycorrhizal Genomics Consortium"/>
            <person name="Kohler A."/>
            <person name="Kuo A."/>
            <person name="Nagy L.G."/>
            <person name="Floudas D."/>
            <person name="Copeland A."/>
            <person name="Barry K.W."/>
            <person name="Cichocki N."/>
            <person name="Veneault-Fourrey C."/>
            <person name="LaButti K."/>
            <person name="Lindquist E.A."/>
            <person name="Lipzen A."/>
            <person name="Lundell T."/>
            <person name="Morin E."/>
            <person name="Murat C."/>
            <person name="Riley R."/>
            <person name="Ohm R."/>
            <person name="Sun H."/>
            <person name="Tunlid A."/>
            <person name="Henrissat B."/>
            <person name="Grigoriev I.V."/>
            <person name="Hibbett D.S."/>
            <person name="Martin F."/>
        </authorList>
    </citation>
    <scope>NUCLEOTIDE SEQUENCE [LARGE SCALE GENOMIC DNA]</scope>
    <source>
        <strain evidence="8">FD-334 SS-4</strain>
    </source>
</reference>
<dbReference type="OMA" id="ESTICAR"/>
<evidence type="ECO:0000256" key="2">
    <source>
        <dbReference type="ARBA" id="ARBA00022630"/>
    </source>
</evidence>
<dbReference type="SUPFAM" id="SSF51905">
    <property type="entry name" value="FAD/NAD(P)-binding domain"/>
    <property type="match status" value="1"/>
</dbReference>
<feature type="domain" description="FAD-binding" evidence="6">
    <location>
        <begin position="21"/>
        <end position="192"/>
    </location>
</feature>
<evidence type="ECO:0000259" key="6">
    <source>
        <dbReference type="Pfam" id="PF01494"/>
    </source>
</evidence>
<keyword evidence="5" id="KW-0503">Monooxygenase</keyword>
<dbReference type="STRING" id="945553.A0A0D2N0V7"/>
<evidence type="ECO:0000313" key="7">
    <source>
        <dbReference type="EMBL" id="KJA12834.1"/>
    </source>
</evidence>
<dbReference type="InterPro" id="IPR050493">
    <property type="entry name" value="FAD-dep_Monooxygenase_BioMet"/>
</dbReference>
<dbReference type="InterPro" id="IPR002938">
    <property type="entry name" value="FAD-bd"/>
</dbReference>
<dbReference type="InterPro" id="IPR036188">
    <property type="entry name" value="FAD/NAD-bd_sf"/>
</dbReference>
<name>A0A0D2N0V7_HYPSF</name>
<keyword evidence="8" id="KW-1185">Reference proteome</keyword>
<dbReference type="GO" id="GO:0004497">
    <property type="term" value="F:monooxygenase activity"/>
    <property type="evidence" value="ECO:0007669"/>
    <property type="project" value="UniProtKB-KW"/>
</dbReference>
<evidence type="ECO:0000256" key="4">
    <source>
        <dbReference type="ARBA" id="ARBA00023002"/>
    </source>
</evidence>